<keyword evidence="8" id="KW-1185">Reference proteome</keyword>
<evidence type="ECO:0000313" key="8">
    <source>
        <dbReference type="Proteomes" id="UP000279673"/>
    </source>
</evidence>
<dbReference type="SUPFAM" id="SSF55961">
    <property type="entry name" value="Bet v1-like"/>
    <property type="match status" value="1"/>
</dbReference>
<organism evidence="7 8">
    <name type="scientific">Paenirhodobacter hankyongi</name>
    <dbReference type="NCBI Taxonomy" id="2294033"/>
    <lineage>
        <taxon>Bacteria</taxon>
        <taxon>Pseudomonadati</taxon>
        <taxon>Pseudomonadota</taxon>
        <taxon>Alphaproteobacteria</taxon>
        <taxon>Rhodobacterales</taxon>
        <taxon>Rhodobacter group</taxon>
        <taxon>Paenirhodobacter</taxon>
    </lineage>
</organism>
<dbReference type="InterPro" id="IPR036922">
    <property type="entry name" value="Rieske_2Fe-2S_sf"/>
</dbReference>
<dbReference type="CDD" id="cd03469">
    <property type="entry name" value="Rieske_RO_Alpha_N"/>
    <property type="match status" value="1"/>
</dbReference>
<proteinExistence type="predicted"/>
<gene>
    <name evidence="7" type="ORF">DYS74_15950</name>
</gene>
<dbReference type="Pfam" id="PF00355">
    <property type="entry name" value="Rieske"/>
    <property type="match status" value="1"/>
</dbReference>
<keyword evidence="4" id="KW-0408">Iron</keyword>
<dbReference type="PANTHER" id="PTHR21266:SF57">
    <property type="entry name" value="3-CHLOROBENZOATE-3,4-DIOXYGENASE"/>
    <property type="match status" value="1"/>
</dbReference>
<keyword evidence="5" id="KW-0411">Iron-sulfur</keyword>
<evidence type="ECO:0000259" key="6">
    <source>
        <dbReference type="PROSITE" id="PS51296"/>
    </source>
</evidence>
<feature type="domain" description="Rieske" evidence="6">
    <location>
        <begin position="32"/>
        <end position="136"/>
    </location>
</feature>
<comment type="caution">
    <text evidence="7">The sequence shown here is derived from an EMBL/GenBank/DDBJ whole genome shotgun (WGS) entry which is preliminary data.</text>
</comment>
<dbReference type="InterPro" id="IPR044043">
    <property type="entry name" value="VanA_C_cat"/>
</dbReference>
<dbReference type="GO" id="GO:0046872">
    <property type="term" value="F:metal ion binding"/>
    <property type="evidence" value="ECO:0007669"/>
    <property type="project" value="UniProtKB-KW"/>
</dbReference>
<dbReference type="Pfam" id="PF19112">
    <property type="entry name" value="VanA_C"/>
    <property type="match status" value="1"/>
</dbReference>
<dbReference type="PANTHER" id="PTHR21266">
    <property type="entry name" value="IRON-SULFUR DOMAIN CONTAINING PROTEIN"/>
    <property type="match status" value="1"/>
</dbReference>
<evidence type="ECO:0000256" key="4">
    <source>
        <dbReference type="ARBA" id="ARBA00023004"/>
    </source>
</evidence>
<dbReference type="Gene3D" id="2.102.10.10">
    <property type="entry name" value="Rieske [2Fe-2S] iron-sulphur domain"/>
    <property type="match status" value="1"/>
</dbReference>
<name>A0A421BJX2_9RHOB</name>
<sequence>MFLPAKTTRTETALPRACSLAEGDWHILSGFWHPVAWSEEVAAAPVPVRLLDERLVLWRDEPGIVHAAKDLCLHRGGRLSRGKVCAGQITCPLHGFRYDGSGACRKVPALGAEVPIPKRLRLDIRASAERYGLVWVCLAESPRAPLPDWPLIEAGIGTIARVPSAVWQASAARHVENFNDLCHIPFVHPDTFGGDEDRTIAPYRVEIGAGTLSYEAEYTEQTRYKTPGAAPQGRRTRHYAYALTLPFASWLTITDAESEFHVFDIASPVSAMTTRIFQILVDRTGRLQPAEMIAFQNRINAEDAPLVEAQSPLELPLDLRDEIHIPADRMSIEYRRMLAGLGLGAETILGPTAPGD</sequence>
<dbReference type="GO" id="GO:0051213">
    <property type="term" value="F:dioxygenase activity"/>
    <property type="evidence" value="ECO:0007669"/>
    <property type="project" value="UniProtKB-KW"/>
</dbReference>
<dbReference type="AlphaFoldDB" id="A0A421BJX2"/>
<protein>
    <submittedName>
        <fullName evidence="7">Aromatic ring-hydroxylating dioxygenase subunit alpha</fullName>
    </submittedName>
</protein>
<reference evidence="7 8" key="1">
    <citation type="submission" date="2018-10" db="EMBL/GenBank/DDBJ databases">
        <title>Rhodobacter sp . BO-81.</title>
        <authorList>
            <person name="Im W.T."/>
        </authorList>
    </citation>
    <scope>NUCLEOTIDE SEQUENCE [LARGE SCALE GENOMIC DNA]</scope>
    <source>
        <strain evidence="7 8">BO-81</strain>
    </source>
</reference>
<evidence type="ECO:0000256" key="3">
    <source>
        <dbReference type="ARBA" id="ARBA00023002"/>
    </source>
</evidence>
<keyword evidence="3" id="KW-0560">Oxidoreductase</keyword>
<keyword evidence="7" id="KW-0223">Dioxygenase</keyword>
<dbReference type="Proteomes" id="UP000279673">
    <property type="component" value="Unassembled WGS sequence"/>
</dbReference>
<keyword evidence="1" id="KW-0001">2Fe-2S</keyword>
<dbReference type="EMBL" id="RCHI01000019">
    <property type="protein sequence ID" value="RLL62824.1"/>
    <property type="molecule type" value="Genomic_DNA"/>
</dbReference>
<evidence type="ECO:0000256" key="2">
    <source>
        <dbReference type="ARBA" id="ARBA00022723"/>
    </source>
</evidence>
<keyword evidence="2" id="KW-0479">Metal-binding</keyword>
<evidence type="ECO:0000313" key="7">
    <source>
        <dbReference type="EMBL" id="RLL62824.1"/>
    </source>
</evidence>
<dbReference type="InterPro" id="IPR017941">
    <property type="entry name" value="Rieske_2Fe-2S"/>
</dbReference>
<dbReference type="RefSeq" id="WP_121534669.1">
    <property type="nucleotide sequence ID" value="NZ_RCHI01000019.1"/>
</dbReference>
<accession>A0A421BJX2</accession>
<evidence type="ECO:0000256" key="1">
    <source>
        <dbReference type="ARBA" id="ARBA00022714"/>
    </source>
</evidence>
<dbReference type="SUPFAM" id="SSF50022">
    <property type="entry name" value="ISP domain"/>
    <property type="match status" value="1"/>
</dbReference>
<dbReference type="PROSITE" id="PS51296">
    <property type="entry name" value="RIESKE"/>
    <property type="match status" value="1"/>
</dbReference>
<dbReference type="GO" id="GO:0051537">
    <property type="term" value="F:2 iron, 2 sulfur cluster binding"/>
    <property type="evidence" value="ECO:0007669"/>
    <property type="project" value="UniProtKB-KW"/>
</dbReference>
<evidence type="ECO:0000256" key="5">
    <source>
        <dbReference type="ARBA" id="ARBA00023014"/>
    </source>
</evidence>
<dbReference type="Gene3D" id="3.90.380.10">
    <property type="entry name" value="Naphthalene 1,2-dioxygenase Alpha Subunit, Chain A, domain 1"/>
    <property type="match status" value="1"/>
</dbReference>
<dbReference type="InterPro" id="IPR050584">
    <property type="entry name" value="Cholesterol_7-desaturase"/>
</dbReference>